<name>A0A0N5AJD9_9BILA</name>
<dbReference type="SUPFAM" id="SSF143875">
    <property type="entry name" value="ERH-like"/>
    <property type="match status" value="1"/>
</dbReference>
<sequence length="106" mass="12474">MLTRQMSHTILLIQPTSRLDSRTWSDYETTTECMEGVCKIFEEHLKKLNPKSASITYDVQNLFHFIDRLGDLSCLVFNEATGTYAPHNKFWIKEQIYKMLQKQAKK</sequence>
<evidence type="ECO:0000256" key="2">
    <source>
        <dbReference type="PIRNR" id="PIRNR016393"/>
    </source>
</evidence>
<dbReference type="InterPro" id="IPR035912">
    <property type="entry name" value="EHR_sf"/>
</dbReference>
<comment type="similarity">
    <text evidence="1 2">Belongs to the E(R) family.</text>
</comment>
<dbReference type="PIRSF" id="PIRSF016393">
    <property type="entry name" value="Enh_rudimentary"/>
    <property type="match status" value="1"/>
</dbReference>
<dbReference type="Proteomes" id="UP000046393">
    <property type="component" value="Unplaced"/>
</dbReference>
<evidence type="ECO:0000313" key="3">
    <source>
        <dbReference type="Proteomes" id="UP000046393"/>
    </source>
</evidence>
<dbReference type="STRING" id="451379.A0A0N5AJD9"/>
<reference evidence="4" key="1">
    <citation type="submission" date="2017-02" db="UniProtKB">
        <authorList>
            <consortium name="WormBaseParasite"/>
        </authorList>
    </citation>
    <scope>IDENTIFICATION</scope>
</reference>
<dbReference type="PANTHER" id="PTHR12373:SF0">
    <property type="entry name" value="ENHANCER OF RUDIMENTARY HOMOLOG"/>
    <property type="match status" value="1"/>
</dbReference>
<dbReference type="PANTHER" id="PTHR12373">
    <property type="entry name" value="ENHANCER OF RUDIMENTARY ERH"/>
    <property type="match status" value="1"/>
</dbReference>
<proteinExistence type="inferred from homology"/>
<evidence type="ECO:0000313" key="4">
    <source>
        <dbReference type="WBParaSite" id="SMUV_0000457601-mRNA-1"/>
    </source>
</evidence>
<evidence type="ECO:0000256" key="1">
    <source>
        <dbReference type="ARBA" id="ARBA00007491"/>
    </source>
</evidence>
<dbReference type="Gene3D" id="3.30.2260.10">
    <property type="entry name" value="Enhancer of rudimentary"/>
    <property type="match status" value="1"/>
</dbReference>
<dbReference type="Pfam" id="PF01133">
    <property type="entry name" value="ER"/>
    <property type="match status" value="1"/>
</dbReference>
<comment type="function">
    <text evidence="2">May have a role in the cell cycle.</text>
</comment>
<dbReference type="WBParaSite" id="SMUV_0000457601-mRNA-1">
    <property type="protein sequence ID" value="SMUV_0000457601-mRNA-1"/>
    <property type="gene ID" value="SMUV_0000457601"/>
</dbReference>
<protein>
    <recommendedName>
        <fullName evidence="2">Enhancer of rudimentary homolog</fullName>
    </recommendedName>
</protein>
<keyword evidence="3" id="KW-1185">Reference proteome</keyword>
<dbReference type="AlphaFoldDB" id="A0A0N5AJD9"/>
<organism evidence="3 4">
    <name type="scientific">Syphacia muris</name>
    <dbReference type="NCBI Taxonomy" id="451379"/>
    <lineage>
        <taxon>Eukaryota</taxon>
        <taxon>Metazoa</taxon>
        <taxon>Ecdysozoa</taxon>
        <taxon>Nematoda</taxon>
        <taxon>Chromadorea</taxon>
        <taxon>Rhabditida</taxon>
        <taxon>Spirurina</taxon>
        <taxon>Oxyuridomorpha</taxon>
        <taxon>Oxyuroidea</taxon>
        <taxon>Oxyuridae</taxon>
        <taxon>Syphacia</taxon>
    </lineage>
</organism>
<keyword evidence="2" id="KW-0131">Cell cycle</keyword>
<accession>A0A0N5AJD9</accession>
<dbReference type="InterPro" id="IPR000781">
    <property type="entry name" value="ERH"/>
</dbReference>